<evidence type="ECO:0000256" key="2">
    <source>
        <dbReference type="ARBA" id="ARBA00043974"/>
    </source>
</evidence>
<dbReference type="AlphaFoldDB" id="A0AAD5BFK9"/>
<reference evidence="4 5" key="1">
    <citation type="journal article" date="2022" name="DNA Res.">
        <title>Genome analysis of five recently described species of the CUG-Ser clade uncovers Candida theae as a new hybrid lineage with pathogenic potential in the Candida parapsilosis species complex.</title>
        <authorList>
            <person name="Mixao V."/>
            <person name="Del Olmo V."/>
            <person name="Hegedusova E."/>
            <person name="Saus E."/>
            <person name="Pryszcz L."/>
            <person name="Cillingova A."/>
            <person name="Nosek J."/>
            <person name="Gabaldon T."/>
        </authorList>
    </citation>
    <scope>NUCLEOTIDE SEQUENCE [LARGE SCALE GENOMIC DNA]</scope>
    <source>
        <strain evidence="4 5">CBS 12239</strain>
    </source>
</reference>
<gene>
    <name evidence="4" type="ORF">KGF57_002484</name>
</gene>
<accession>A0AAD5BFK9</accession>
<keyword evidence="5" id="KW-1185">Reference proteome</keyword>
<dbReference type="Pfam" id="PF05348">
    <property type="entry name" value="UMP1"/>
    <property type="match status" value="1"/>
</dbReference>
<protein>
    <submittedName>
        <fullName evidence="4">UMP1</fullName>
    </submittedName>
</protein>
<evidence type="ECO:0000256" key="1">
    <source>
        <dbReference type="ARBA" id="ARBA00023186"/>
    </source>
</evidence>
<dbReference type="GO" id="GO:0005634">
    <property type="term" value="C:nucleus"/>
    <property type="evidence" value="ECO:0007669"/>
    <property type="project" value="TreeGrafter"/>
</dbReference>
<comment type="similarity">
    <text evidence="2">Belongs to the POMP/UMP1 family.</text>
</comment>
<dbReference type="RefSeq" id="XP_051609086.1">
    <property type="nucleotide sequence ID" value="XM_051751802.1"/>
</dbReference>
<dbReference type="GO" id="GO:0005737">
    <property type="term" value="C:cytoplasm"/>
    <property type="evidence" value="ECO:0007669"/>
    <property type="project" value="TreeGrafter"/>
</dbReference>
<dbReference type="EMBL" id="JAIHNG010000116">
    <property type="protein sequence ID" value="KAI5958639.1"/>
    <property type="molecule type" value="Genomic_DNA"/>
</dbReference>
<comment type="caution">
    <text evidence="4">The sequence shown here is derived from an EMBL/GenBank/DDBJ whole genome shotgun (WGS) entry which is preliminary data.</text>
</comment>
<dbReference type="InterPro" id="IPR008012">
    <property type="entry name" value="Ump1"/>
</dbReference>
<sequence length="169" mass="19043">MGVDVNSILPLRVYSHRSPAMSLRIIPSDSRESEVSSTHFNEASKNAPSLSETLHTQSGPVNISSKINNLHPLQSRVNNWEQTQQDTRFETYRRVFGAGEPIKRTMELSIVENTDFKPQVLGGSDPMHKDVLLGKDTSLDWEDVYPNGLHQNGNNVMDMHSEMEKRLGL</sequence>
<evidence type="ECO:0000313" key="5">
    <source>
        <dbReference type="Proteomes" id="UP001204833"/>
    </source>
</evidence>
<dbReference type="PANTHER" id="PTHR12828:SF3">
    <property type="entry name" value="PROTEASOME MATURATION PROTEIN"/>
    <property type="match status" value="1"/>
</dbReference>
<proteinExistence type="inferred from homology"/>
<organism evidence="4 5">
    <name type="scientific">Candida theae</name>
    <dbReference type="NCBI Taxonomy" id="1198502"/>
    <lineage>
        <taxon>Eukaryota</taxon>
        <taxon>Fungi</taxon>
        <taxon>Dikarya</taxon>
        <taxon>Ascomycota</taxon>
        <taxon>Saccharomycotina</taxon>
        <taxon>Pichiomycetes</taxon>
        <taxon>Debaryomycetaceae</taxon>
        <taxon>Candida/Lodderomyces clade</taxon>
        <taxon>Candida</taxon>
    </lineage>
</organism>
<dbReference type="GeneID" id="76150543"/>
<dbReference type="PANTHER" id="PTHR12828">
    <property type="entry name" value="PROTEASOME MATURATION PROTEIN UMP1"/>
    <property type="match status" value="1"/>
</dbReference>
<feature type="compositionally biased region" description="Polar residues" evidence="3">
    <location>
        <begin position="35"/>
        <end position="62"/>
    </location>
</feature>
<evidence type="ECO:0000256" key="3">
    <source>
        <dbReference type="SAM" id="MobiDB-lite"/>
    </source>
</evidence>
<evidence type="ECO:0000313" key="4">
    <source>
        <dbReference type="EMBL" id="KAI5958639.1"/>
    </source>
</evidence>
<dbReference type="GO" id="GO:0043248">
    <property type="term" value="P:proteasome assembly"/>
    <property type="evidence" value="ECO:0007669"/>
    <property type="project" value="InterPro"/>
</dbReference>
<feature type="region of interest" description="Disordered" evidence="3">
    <location>
        <begin position="28"/>
        <end position="62"/>
    </location>
</feature>
<dbReference type="Proteomes" id="UP001204833">
    <property type="component" value="Unassembled WGS sequence"/>
</dbReference>
<keyword evidence="1" id="KW-0143">Chaperone</keyword>
<name>A0AAD5BFK9_9ASCO</name>